<evidence type="ECO:0000313" key="2">
    <source>
        <dbReference type="Proteomes" id="UP000796880"/>
    </source>
</evidence>
<name>A0A8K0GSC7_9ROSA</name>
<keyword evidence="2" id="KW-1185">Reference proteome</keyword>
<proteinExistence type="predicted"/>
<gene>
    <name evidence="1" type="ORF">FNV43_RR27245</name>
</gene>
<dbReference type="EMBL" id="VOIH02000012">
    <property type="protein sequence ID" value="KAF3432505.1"/>
    <property type="molecule type" value="Genomic_DNA"/>
</dbReference>
<dbReference type="Proteomes" id="UP000796880">
    <property type="component" value="Unassembled WGS sequence"/>
</dbReference>
<accession>A0A8K0GSC7</accession>
<evidence type="ECO:0000313" key="1">
    <source>
        <dbReference type="EMBL" id="KAF3432505.1"/>
    </source>
</evidence>
<reference evidence="1" key="1">
    <citation type="submission" date="2020-03" db="EMBL/GenBank/DDBJ databases">
        <title>A high-quality chromosome-level genome assembly of a woody plant with both climbing and erect habits, Rhamnella rubrinervis.</title>
        <authorList>
            <person name="Lu Z."/>
            <person name="Yang Y."/>
            <person name="Zhu X."/>
            <person name="Sun Y."/>
        </authorList>
    </citation>
    <scope>NUCLEOTIDE SEQUENCE</scope>
    <source>
        <strain evidence="1">BYM</strain>
        <tissue evidence="1">Leaf</tissue>
    </source>
</reference>
<dbReference type="AlphaFoldDB" id="A0A8K0GSC7"/>
<organism evidence="1 2">
    <name type="scientific">Rhamnella rubrinervis</name>
    <dbReference type="NCBI Taxonomy" id="2594499"/>
    <lineage>
        <taxon>Eukaryota</taxon>
        <taxon>Viridiplantae</taxon>
        <taxon>Streptophyta</taxon>
        <taxon>Embryophyta</taxon>
        <taxon>Tracheophyta</taxon>
        <taxon>Spermatophyta</taxon>
        <taxon>Magnoliopsida</taxon>
        <taxon>eudicotyledons</taxon>
        <taxon>Gunneridae</taxon>
        <taxon>Pentapetalae</taxon>
        <taxon>rosids</taxon>
        <taxon>fabids</taxon>
        <taxon>Rosales</taxon>
        <taxon>Rhamnaceae</taxon>
        <taxon>rhamnoid group</taxon>
        <taxon>Rhamneae</taxon>
        <taxon>Rhamnella</taxon>
    </lineage>
</organism>
<protein>
    <submittedName>
        <fullName evidence="1">Uncharacterized protein</fullName>
    </submittedName>
</protein>
<comment type="caution">
    <text evidence="1">The sequence shown here is derived from an EMBL/GenBank/DDBJ whole genome shotgun (WGS) entry which is preliminary data.</text>
</comment>
<sequence length="110" mass="11449">MAIGTNEEEGNLERKCRVVSEPVPNRKCADEDVGLLRGVDCDDLSGRVQEAPAATWCPVPHRLGACSSGSNPRMGDLLGSLTKPQTVGHAVAKLGTISVGKGPEEPSGGR</sequence>